<keyword evidence="6" id="KW-0249">Electron transport</keyword>
<feature type="domain" description="Desulfoferrodoxin N-terminal" evidence="12">
    <location>
        <begin position="3"/>
        <end position="33"/>
    </location>
</feature>
<evidence type="ECO:0000259" key="12">
    <source>
        <dbReference type="Pfam" id="PF06397"/>
    </source>
</evidence>
<dbReference type="InterPro" id="IPR002742">
    <property type="entry name" value="Desulfoferrodoxin_Fe-bd_dom"/>
</dbReference>
<evidence type="ECO:0000256" key="10">
    <source>
        <dbReference type="ARBA" id="ARBA00047448"/>
    </source>
</evidence>
<dbReference type="Pfam" id="PF01880">
    <property type="entry name" value="Desulfoferrodox"/>
    <property type="match status" value="1"/>
</dbReference>
<dbReference type="NCBIfam" id="TIGR00332">
    <property type="entry name" value="neela_ferrous"/>
    <property type="match status" value="1"/>
</dbReference>
<dbReference type="Gene3D" id="2.60.40.730">
    <property type="entry name" value="SOR catalytic domain"/>
    <property type="match status" value="1"/>
</dbReference>
<keyword evidence="5" id="KW-0479">Metal-binding</keyword>
<dbReference type="SUPFAM" id="SSF57802">
    <property type="entry name" value="Rubredoxin-like"/>
    <property type="match status" value="1"/>
</dbReference>
<keyword evidence="4" id="KW-0813">Transport</keyword>
<dbReference type="PANTHER" id="PTHR36541">
    <property type="entry name" value="SUPEROXIDE REDUCTASE-RELATED"/>
    <property type="match status" value="1"/>
</dbReference>
<comment type="catalytic activity">
    <reaction evidence="10">
        <text>reduced [rubredoxin] + superoxide + 2 H(+) = oxidized [rubredoxin] + H2O2</text>
        <dbReference type="Rhea" id="RHEA:21324"/>
        <dbReference type="Rhea" id="RHEA-COMP:10302"/>
        <dbReference type="Rhea" id="RHEA-COMP:10303"/>
        <dbReference type="ChEBI" id="CHEBI:15378"/>
        <dbReference type="ChEBI" id="CHEBI:16240"/>
        <dbReference type="ChEBI" id="CHEBI:18421"/>
        <dbReference type="ChEBI" id="CHEBI:29033"/>
        <dbReference type="ChEBI" id="CHEBI:29034"/>
        <dbReference type="EC" id="1.15.1.2"/>
    </reaction>
</comment>
<evidence type="ECO:0000256" key="2">
    <source>
        <dbReference type="ARBA" id="ARBA00012679"/>
    </source>
</evidence>
<accession>A0A1I0DMN4</accession>
<dbReference type="EC" id="1.15.1.2" evidence="2"/>
<evidence type="ECO:0000313" key="13">
    <source>
        <dbReference type="EMBL" id="SET32948.1"/>
    </source>
</evidence>
<evidence type="ECO:0000256" key="4">
    <source>
        <dbReference type="ARBA" id="ARBA00022448"/>
    </source>
</evidence>
<dbReference type="RefSeq" id="WP_074649134.1">
    <property type="nucleotide sequence ID" value="NZ_FOIL01000013.1"/>
</dbReference>
<proteinExistence type="inferred from homology"/>
<dbReference type="AlphaFoldDB" id="A0A1I0DMN4"/>
<dbReference type="Proteomes" id="UP000199820">
    <property type="component" value="Unassembled WGS sequence"/>
</dbReference>
<dbReference type="InterPro" id="IPR036073">
    <property type="entry name" value="Desulfoferrodoxin_Fe-bd_dom_sf"/>
</dbReference>
<gene>
    <name evidence="13" type="ORF">SAMN04487771_10136</name>
</gene>
<dbReference type="PANTHER" id="PTHR36541:SF1">
    <property type="entry name" value="SUPEROXIDE REDUCTASE-RELATED"/>
    <property type="match status" value="1"/>
</dbReference>
<evidence type="ECO:0000256" key="6">
    <source>
        <dbReference type="ARBA" id="ARBA00022982"/>
    </source>
</evidence>
<dbReference type="InterPro" id="IPR004462">
    <property type="entry name" value="Desulfoferrodoxin_N"/>
</dbReference>
<protein>
    <recommendedName>
        <fullName evidence="3">Desulfoferrodoxin</fullName>
        <ecNumber evidence="2">1.15.1.2</ecNumber>
    </recommendedName>
    <alternativeName>
        <fullName evidence="9">Superoxide reductase</fullName>
    </alternativeName>
</protein>
<evidence type="ECO:0000259" key="11">
    <source>
        <dbReference type="Pfam" id="PF01880"/>
    </source>
</evidence>
<evidence type="ECO:0000256" key="7">
    <source>
        <dbReference type="ARBA" id="ARBA00023004"/>
    </source>
</evidence>
<dbReference type="GO" id="GO:0050605">
    <property type="term" value="F:superoxide reductase activity"/>
    <property type="evidence" value="ECO:0007669"/>
    <property type="project" value="UniProtKB-EC"/>
</dbReference>
<sequence>MVFYRCEGCGNFVTFLTEKTACTPKCCGEPMKELTPNTTDGAFEKHVPVVKVDGNQVTVTVGSVEHPMMDNHYIQFIVLETKQGYQKKDLKPGEAPTACFALAEGDAPVAAYEFCNLHGLWKAEI</sequence>
<reference evidence="13 14" key="1">
    <citation type="submission" date="2016-10" db="EMBL/GenBank/DDBJ databases">
        <authorList>
            <person name="de Groot N.N."/>
        </authorList>
    </citation>
    <scope>NUCLEOTIDE SEQUENCE [LARGE SCALE GENOMIC DNA]</scope>
    <source>
        <strain evidence="13 14">KH1P1</strain>
    </source>
</reference>
<dbReference type="SUPFAM" id="SSF49367">
    <property type="entry name" value="Superoxide reductase-like"/>
    <property type="match status" value="1"/>
</dbReference>
<feature type="domain" description="Desulfoferrodoxin ferrous iron-binding" evidence="11">
    <location>
        <begin position="40"/>
        <end position="123"/>
    </location>
</feature>
<dbReference type="EMBL" id="FOIL01000013">
    <property type="protein sequence ID" value="SET32948.1"/>
    <property type="molecule type" value="Genomic_DNA"/>
</dbReference>
<comment type="similarity">
    <text evidence="1">Belongs to the desulfoferrodoxin family.</text>
</comment>
<dbReference type="GO" id="GO:0005506">
    <property type="term" value="F:iron ion binding"/>
    <property type="evidence" value="ECO:0007669"/>
    <property type="project" value="InterPro"/>
</dbReference>
<dbReference type="InterPro" id="IPR051233">
    <property type="entry name" value="Desulfoferrodoxin_SOR"/>
</dbReference>
<dbReference type="OrthoDB" id="9814936at2"/>
<keyword evidence="14" id="KW-1185">Reference proteome</keyword>
<evidence type="ECO:0000256" key="5">
    <source>
        <dbReference type="ARBA" id="ARBA00022723"/>
    </source>
</evidence>
<comment type="function">
    <text evidence="8">Catalyzes the one-electron reduction of superoxide anion radical to hydrogen peroxide at a nonheme ferrous iron center. Plays a fundamental role in case of oxidative stress via its superoxide detoxification activity.</text>
</comment>
<evidence type="ECO:0000313" key="14">
    <source>
        <dbReference type="Proteomes" id="UP000199820"/>
    </source>
</evidence>
<dbReference type="Pfam" id="PF06397">
    <property type="entry name" value="Desulfoferrod_N"/>
    <property type="match status" value="1"/>
</dbReference>
<evidence type="ECO:0000256" key="9">
    <source>
        <dbReference type="ARBA" id="ARBA00031398"/>
    </source>
</evidence>
<organism evidence="13 14">
    <name type="scientific">[Clostridium] aminophilum</name>
    <dbReference type="NCBI Taxonomy" id="1526"/>
    <lineage>
        <taxon>Bacteria</taxon>
        <taxon>Bacillati</taxon>
        <taxon>Bacillota</taxon>
        <taxon>Clostridia</taxon>
        <taxon>Lachnospirales</taxon>
        <taxon>Lachnospiraceae</taxon>
    </lineage>
</organism>
<evidence type="ECO:0000256" key="1">
    <source>
        <dbReference type="ARBA" id="ARBA00005941"/>
    </source>
</evidence>
<evidence type="ECO:0000256" key="8">
    <source>
        <dbReference type="ARBA" id="ARBA00024690"/>
    </source>
</evidence>
<keyword evidence="7" id="KW-0408">Iron</keyword>
<evidence type="ECO:0000256" key="3">
    <source>
        <dbReference type="ARBA" id="ARBA00014839"/>
    </source>
</evidence>
<name>A0A1I0DMN4_9FIRM</name>